<comment type="similarity">
    <text evidence="1">Belongs to the DSD1 family.</text>
</comment>
<reference evidence="5" key="1">
    <citation type="journal article" date="2019" name="Genome Announc.">
        <title>Draft Genome Sequence of Pseudoalteromonas piscicida Strain 36Y ROTHPW, an Hypersaline Seawater Isolate from the South Coast of Sonora, Mexico.</title>
        <authorList>
            <person name="Sanchez-Diaz R."/>
            <person name="Molina-Garza Z.J."/>
            <person name="Cruz-Suarez L.E."/>
            <person name="Selvin J."/>
            <person name="Kiran G.S."/>
            <person name="Ibarra-Gamez J.C."/>
            <person name="Gomez-Gil B."/>
            <person name="Galaviz-Silva L."/>
        </authorList>
    </citation>
    <scope>NUCLEOTIDE SEQUENCE [LARGE SCALE GENOMIC DNA]</scope>
    <source>
        <strain evidence="5">36Y_RITHPW</strain>
    </source>
</reference>
<dbReference type="InterPro" id="IPR001608">
    <property type="entry name" value="Ala_racemase_N"/>
</dbReference>
<keyword evidence="5" id="KW-1185">Reference proteome</keyword>
<keyword evidence="2" id="KW-0456">Lyase</keyword>
<gene>
    <name evidence="4" type="ORF">CEX98_18935</name>
</gene>
<accession>A0A2A5JL10</accession>
<dbReference type="RefSeq" id="WP_099643577.1">
    <property type="nucleotide sequence ID" value="NZ_NKHF01000096.1"/>
</dbReference>
<dbReference type="InterPro" id="IPR042208">
    <property type="entry name" value="D-ser_dehydrat-like_sf"/>
</dbReference>
<dbReference type="InterPro" id="IPR029066">
    <property type="entry name" value="PLP-binding_barrel"/>
</dbReference>
<dbReference type="Gene3D" id="2.40.37.20">
    <property type="entry name" value="D-serine dehydratase-like domain"/>
    <property type="match status" value="1"/>
</dbReference>
<dbReference type="SMART" id="SM01119">
    <property type="entry name" value="D-ser_dehydrat"/>
    <property type="match status" value="1"/>
</dbReference>
<proteinExistence type="inferred from homology"/>
<protein>
    <submittedName>
        <fullName evidence="4">Metal activated pyridoxal enzyme</fullName>
    </submittedName>
</protein>
<dbReference type="Proteomes" id="UP000228621">
    <property type="component" value="Unassembled WGS sequence"/>
</dbReference>
<evidence type="ECO:0000256" key="2">
    <source>
        <dbReference type="ARBA" id="ARBA00023239"/>
    </source>
</evidence>
<dbReference type="PANTHER" id="PTHR28004">
    <property type="entry name" value="ZGC:162816-RELATED"/>
    <property type="match status" value="1"/>
</dbReference>
<feature type="domain" description="D-serine dehydratase-like" evidence="3">
    <location>
        <begin position="255"/>
        <end position="360"/>
    </location>
</feature>
<dbReference type="EMBL" id="NKHF01000096">
    <property type="protein sequence ID" value="PCK30133.1"/>
    <property type="molecule type" value="Genomic_DNA"/>
</dbReference>
<dbReference type="AlphaFoldDB" id="A0A2A5JL10"/>
<dbReference type="OrthoDB" id="9772497at2"/>
<evidence type="ECO:0000313" key="5">
    <source>
        <dbReference type="Proteomes" id="UP000228621"/>
    </source>
</evidence>
<dbReference type="Pfam" id="PF14031">
    <property type="entry name" value="D-ser_dehydrat"/>
    <property type="match status" value="1"/>
</dbReference>
<dbReference type="SUPFAM" id="SSF51419">
    <property type="entry name" value="PLP-binding barrel"/>
    <property type="match status" value="1"/>
</dbReference>
<dbReference type="InterPro" id="IPR051466">
    <property type="entry name" value="D-amino_acid_metab_enzyme"/>
</dbReference>
<evidence type="ECO:0000313" key="4">
    <source>
        <dbReference type="EMBL" id="PCK30133.1"/>
    </source>
</evidence>
<organism evidence="4 5">
    <name type="scientific">Pseudoalteromonas piscicida</name>
    <dbReference type="NCBI Taxonomy" id="43662"/>
    <lineage>
        <taxon>Bacteria</taxon>
        <taxon>Pseudomonadati</taxon>
        <taxon>Pseudomonadota</taxon>
        <taxon>Gammaproteobacteria</taxon>
        <taxon>Alteromonadales</taxon>
        <taxon>Pseudoalteromonadaceae</taxon>
        <taxon>Pseudoalteromonas</taxon>
    </lineage>
</organism>
<sequence>MYNGLQTLQTPCLLLDKITFLHNVSRMEQHLAHFNIPLRPHLKTVKSLTAASYLLANKQAGCTVSTLKEAETFAAEGYTNITYAVGITEDKLQRVLALINQGVELTILLDSMEQAMFVSRFCTEYDCQIDCLIELDCDGHRAGLTPKNKEIVTIATILDNQGLYKGLLTHAGGAYTCNTQAQLIQFAEKERLAVITAASLLEEAGLSTQVLSIGSTPTALSTQNLAGITEVRAGVYPFFDLVMAGIGVCDIEDIALTVLTRVTGVKRSENKLFIDAGWMALSRDRGTHNQTLDCGYGLVCDQHGTLIPGLSVTKTNQEHGIIECEPGFALPDLKHGDLLRILPNHACATAAQHSGYHVLSHDDIEFWPRFSGW</sequence>
<evidence type="ECO:0000259" key="3">
    <source>
        <dbReference type="SMART" id="SM01119"/>
    </source>
</evidence>
<dbReference type="Pfam" id="PF01168">
    <property type="entry name" value="Ala_racemase_N"/>
    <property type="match status" value="1"/>
</dbReference>
<comment type="caution">
    <text evidence="4">The sequence shown here is derived from an EMBL/GenBank/DDBJ whole genome shotgun (WGS) entry which is preliminary data.</text>
</comment>
<name>A0A2A5JL10_PSEO7</name>
<dbReference type="GO" id="GO:0036088">
    <property type="term" value="P:D-serine catabolic process"/>
    <property type="evidence" value="ECO:0007669"/>
    <property type="project" value="TreeGrafter"/>
</dbReference>
<dbReference type="GO" id="GO:0008721">
    <property type="term" value="F:D-serine ammonia-lyase activity"/>
    <property type="evidence" value="ECO:0007669"/>
    <property type="project" value="TreeGrafter"/>
</dbReference>
<dbReference type="PANTHER" id="PTHR28004:SF2">
    <property type="entry name" value="D-SERINE DEHYDRATASE"/>
    <property type="match status" value="1"/>
</dbReference>
<evidence type="ECO:0000256" key="1">
    <source>
        <dbReference type="ARBA" id="ARBA00005323"/>
    </source>
</evidence>
<dbReference type="InterPro" id="IPR026956">
    <property type="entry name" value="D-ser_dehydrat-like_dom"/>
</dbReference>
<dbReference type="Gene3D" id="3.20.20.10">
    <property type="entry name" value="Alanine racemase"/>
    <property type="match status" value="1"/>
</dbReference>